<gene>
    <name evidence="2" type="ORF">FNF28_04627</name>
</gene>
<protein>
    <submittedName>
        <fullName evidence="2">Uncharacterized protein</fullName>
    </submittedName>
</protein>
<dbReference type="EMBL" id="VLTL01000078">
    <property type="protein sequence ID" value="KAA0162684.1"/>
    <property type="molecule type" value="Genomic_DNA"/>
</dbReference>
<evidence type="ECO:0000313" key="3">
    <source>
        <dbReference type="Proteomes" id="UP000324907"/>
    </source>
</evidence>
<accession>A0A5A8DDI8</accession>
<comment type="caution">
    <text evidence="2">The sequence shown here is derived from an EMBL/GenBank/DDBJ whole genome shotgun (WGS) entry which is preliminary data.</text>
</comment>
<feature type="compositionally biased region" description="Basic and acidic residues" evidence="1">
    <location>
        <begin position="162"/>
        <end position="172"/>
    </location>
</feature>
<organism evidence="2 3">
    <name type="scientific">Cafeteria roenbergensis</name>
    <name type="common">Marine flagellate</name>
    <dbReference type="NCBI Taxonomy" id="33653"/>
    <lineage>
        <taxon>Eukaryota</taxon>
        <taxon>Sar</taxon>
        <taxon>Stramenopiles</taxon>
        <taxon>Bigyra</taxon>
        <taxon>Opalozoa</taxon>
        <taxon>Bicosoecida</taxon>
        <taxon>Cafeteriaceae</taxon>
        <taxon>Cafeteria</taxon>
    </lineage>
</organism>
<feature type="compositionally biased region" description="Acidic residues" evidence="1">
    <location>
        <begin position="173"/>
        <end position="187"/>
    </location>
</feature>
<feature type="region of interest" description="Disordered" evidence="1">
    <location>
        <begin position="123"/>
        <end position="228"/>
    </location>
</feature>
<reference evidence="2 3" key="1">
    <citation type="submission" date="2019-07" db="EMBL/GenBank/DDBJ databases">
        <title>Genomes of Cafeteria roenbergensis.</title>
        <authorList>
            <person name="Fischer M.G."/>
            <person name="Hackl T."/>
            <person name="Roman M."/>
        </authorList>
    </citation>
    <scope>NUCLEOTIDE SEQUENCE [LARGE SCALE GENOMIC DNA]</scope>
    <source>
        <strain evidence="2 3">RCC970-E3</strain>
    </source>
</reference>
<sequence>MASDLRESEHEVAAGDVVERTRLLGERSFYVVSRMVDPVEPAPNKHWAMVRRLGAETRRVQHSPEVRVMSLSDSLATTQAVALAARWMRTALLVAGTAEAAAEGLEAPVQSFEEARAALLDSSAYDSGSDGGEEEEDEEDDDGGEEEEEEEEEEGNGGGGSRDQEAERAHEPGDEDEDASDEDDEYDAPAAAGGAALGDEAAASPGRAATPEGGAAAGPAREPATAGT</sequence>
<dbReference type="AlphaFoldDB" id="A0A5A8DDI8"/>
<feature type="compositionally biased region" description="Acidic residues" evidence="1">
    <location>
        <begin position="131"/>
        <end position="155"/>
    </location>
</feature>
<dbReference type="Proteomes" id="UP000324907">
    <property type="component" value="Unassembled WGS sequence"/>
</dbReference>
<name>A0A5A8DDI8_CAFRO</name>
<evidence type="ECO:0000313" key="2">
    <source>
        <dbReference type="EMBL" id="KAA0162684.1"/>
    </source>
</evidence>
<proteinExistence type="predicted"/>
<feature type="compositionally biased region" description="Low complexity" evidence="1">
    <location>
        <begin position="188"/>
        <end position="228"/>
    </location>
</feature>
<evidence type="ECO:0000256" key="1">
    <source>
        <dbReference type="SAM" id="MobiDB-lite"/>
    </source>
</evidence>